<evidence type="ECO:0000313" key="3">
    <source>
        <dbReference type="EMBL" id="CAD9592541.1"/>
    </source>
</evidence>
<proteinExistence type="predicted"/>
<evidence type="ECO:0000256" key="2">
    <source>
        <dbReference type="SAM" id="MobiDB-lite"/>
    </source>
</evidence>
<name>A0A7S2L2P5_9STRA</name>
<feature type="coiled-coil region" evidence="1">
    <location>
        <begin position="339"/>
        <end position="415"/>
    </location>
</feature>
<evidence type="ECO:0000256" key="1">
    <source>
        <dbReference type="SAM" id="Coils"/>
    </source>
</evidence>
<gene>
    <name evidence="3" type="ORF">LDAN0321_LOCUS13907</name>
</gene>
<feature type="coiled-coil region" evidence="1">
    <location>
        <begin position="771"/>
        <end position="805"/>
    </location>
</feature>
<feature type="compositionally biased region" description="Low complexity" evidence="2">
    <location>
        <begin position="12"/>
        <end position="27"/>
    </location>
</feature>
<feature type="coiled-coil region" evidence="1">
    <location>
        <begin position="91"/>
        <end position="125"/>
    </location>
</feature>
<organism evidence="3">
    <name type="scientific">Leptocylindrus danicus</name>
    <dbReference type="NCBI Taxonomy" id="163516"/>
    <lineage>
        <taxon>Eukaryota</taxon>
        <taxon>Sar</taxon>
        <taxon>Stramenopiles</taxon>
        <taxon>Ochrophyta</taxon>
        <taxon>Bacillariophyta</taxon>
        <taxon>Coscinodiscophyceae</taxon>
        <taxon>Chaetocerotophycidae</taxon>
        <taxon>Leptocylindrales</taxon>
        <taxon>Leptocylindraceae</taxon>
        <taxon>Leptocylindrus</taxon>
    </lineage>
</organism>
<reference evidence="3" key="1">
    <citation type="submission" date="2021-01" db="EMBL/GenBank/DDBJ databases">
        <authorList>
            <person name="Corre E."/>
            <person name="Pelletier E."/>
            <person name="Niang G."/>
            <person name="Scheremetjew M."/>
            <person name="Finn R."/>
            <person name="Kale V."/>
            <person name="Holt S."/>
            <person name="Cochrane G."/>
            <person name="Meng A."/>
            <person name="Brown T."/>
            <person name="Cohen L."/>
        </authorList>
    </citation>
    <scope>NUCLEOTIDE SEQUENCE</scope>
    <source>
        <strain evidence="3">B650</strain>
    </source>
</reference>
<dbReference type="AlphaFoldDB" id="A0A7S2L2P5"/>
<feature type="region of interest" description="Disordered" evidence="2">
    <location>
        <begin position="1"/>
        <end position="37"/>
    </location>
</feature>
<sequence length="984" mass="112176">MAKKWASSSTLSGKNQNRSKGNGSSSKKNADDSQLGSLQEANARLSNEVTELRIQTSELRKNVSSLSSQLSETLTEKQDLSRKFWDITEDCKELRGTLEKERVERESEEKERALLQDKINELGTELDAEHEKYKILLSEAKAQMQLDLQKLYEEKDAEMIAKVNDMQERIGGMEEALDLTRGELCTAEAERDSLIDRAQSLSTRLNKTSDIVSESQARIDQLESLNMTTSEMLRKKDEAFQRQMGEIVNLRTDLSSCRQQCDDSSKIAAAAKEEHVKVVQASQDEIHRLRADLSSLSSSKNLSDELIIELKKDIDTAKYENELEIQKLDRKCSDVEMLLEGSKERSASLQEELEKYVKKLEGERKERISLERNLSSVSKSLIQREESLRSVTGSLEEERNKLKSLAVRCSTLEGEKSDLVTTELALSTKLRQITEERDMWVADLQASQQLLVKVEQEYKDELSRCESVRCEVLKDHEKALSKQKKEIEESHSDEIKVLMRDNFNFLEKLKSDNRQLQNELSASKGEVSRMEEEAINAALQLRNQIDSTDKIRKELDDLEKRRLDELSSQQTKIDDMNEKLARAGSEVRRVLTKLEAANSELTKSAVQSNTLLNEKDRLESRLDDCEHETKRMAKEIATATKYASDLREENIRLAESLRSAKRAYSDLMQRLTTEARACDEKLRKELERLHESQAKLEQSSNLLVRKDASYAELKTKCKAAVDFISSELSHVSSKFEEERCRAQKEQIKLRSRIEELENLTQTVNSQHVSDKVELQREIEEKNQVIRKLQQDNDSMRLQLNRNKIDSEQLIGEVRDLRNHANDVEYRLELCQKRVLLVEDMNEEISNGDSSSQNASSFAEKNVSAIHVAAKLENDIMNDVMSDSAGTASAVADNDDVDREFAKWPCNSGNEEGVLCENPGHICLPSVPCTKDIDDVGCIMNKAAAFLNRKQRQLGVSLRTAETEICERKENVDINEVTLPKLNSM</sequence>
<feature type="compositionally biased region" description="Polar residues" evidence="2">
    <location>
        <begin position="1"/>
        <end position="11"/>
    </location>
</feature>
<keyword evidence="1" id="KW-0175">Coiled coil</keyword>
<dbReference type="EMBL" id="HBGY01022056">
    <property type="protein sequence ID" value="CAD9592541.1"/>
    <property type="molecule type" value="Transcribed_RNA"/>
</dbReference>
<protein>
    <submittedName>
        <fullName evidence="3">Uncharacterized protein</fullName>
    </submittedName>
</protein>
<feature type="coiled-coil region" evidence="1">
    <location>
        <begin position="473"/>
        <end position="699"/>
    </location>
</feature>
<accession>A0A7S2L2P5</accession>